<dbReference type="PANTHER" id="PTHR32432">
    <property type="entry name" value="CELL DIVISION PROTEIN FTSA-RELATED"/>
    <property type="match status" value="1"/>
</dbReference>
<sequence>MFGSLPVGQMPIGLDIGTDTVNMIQLQKTGTVVSVKACGRWRVPEAGTPDPGQYRKLVVKAVREILRRNDFSGHRVVSALSYNDLCIKNVRVPRTGGDLYAAVYREAKERFNFDMGPDQLKYLVAGEVRSGDDVYDEVVILAADPKTVSDHLRLLSDMGLQAEHIDAEPVAMFRVFESVPGEGHVEQAEWSRAHSVGVGPQGG</sequence>
<evidence type="ECO:0000313" key="1">
    <source>
        <dbReference type="EMBL" id="KKK85026.1"/>
    </source>
</evidence>
<name>A0A0F9BKX6_9ZZZZ</name>
<evidence type="ECO:0008006" key="2">
    <source>
        <dbReference type="Google" id="ProtNLM"/>
    </source>
</evidence>
<dbReference type="EMBL" id="LAZR01051497">
    <property type="protein sequence ID" value="KKK85026.1"/>
    <property type="molecule type" value="Genomic_DNA"/>
</dbReference>
<gene>
    <name evidence="1" type="ORF">LCGC14_2777410</name>
</gene>
<feature type="non-terminal residue" evidence="1">
    <location>
        <position position="203"/>
    </location>
</feature>
<accession>A0A0F9BKX6</accession>
<dbReference type="InterPro" id="IPR005883">
    <property type="entry name" value="PilM"/>
</dbReference>
<dbReference type="Pfam" id="PF11104">
    <property type="entry name" value="PilM_2"/>
    <property type="match status" value="1"/>
</dbReference>
<dbReference type="Gene3D" id="3.30.420.40">
    <property type="match status" value="1"/>
</dbReference>
<dbReference type="Gene3D" id="3.30.1490.300">
    <property type="match status" value="1"/>
</dbReference>
<dbReference type="AlphaFoldDB" id="A0A0F9BKX6"/>
<comment type="caution">
    <text evidence="1">The sequence shown here is derived from an EMBL/GenBank/DDBJ whole genome shotgun (WGS) entry which is preliminary data.</text>
</comment>
<dbReference type="PANTHER" id="PTHR32432:SF3">
    <property type="entry name" value="ETHANOLAMINE UTILIZATION PROTEIN EUTJ"/>
    <property type="match status" value="1"/>
</dbReference>
<protein>
    <recommendedName>
        <fullName evidence="2">SHS2 domain-containing protein</fullName>
    </recommendedName>
</protein>
<reference evidence="1" key="1">
    <citation type="journal article" date="2015" name="Nature">
        <title>Complex archaea that bridge the gap between prokaryotes and eukaryotes.</title>
        <authorList>
            <person name="Spang A."/>
            <person name="Saw J.H."/>
            <person name="Jorgensen S.L."/>
            <person name="Zaremba-Niedzwiedzka K."/>
            <person name="Martijn J."/>
            <person name="Lind A.E."/>
            <person name="van Eijk R."/>
            <person name="Schleper C."/>
            <person name="Guy L."/>
            <person name="Ettema T.J."/>
        </authorList>
    </citation>
    <scope>NUCLEOTIDE SEQUENCE</scope>
</reference>
<dbReference type="InterPro" id="IPR050696">
    <property type="entry name" value="FtsA/MreB"/>
</dbReference>
<organism evidence="1">
    <name type="scientific">marine sediment metagenome</name>
    <dbReference type="NCBI Taxonomy" id="412755"/>
    <lineage>
        <taxon>unclassified sequences</taxon>
        <taxon>metagenomes</taxon>
        <taxon>ecological metagenomes</taxon>
    </lineage>
</organism>
<proteinExistence type="predicted"/>